<keyword evidence="3" id="KW-1185">Reference proteome</keyword>
<organism evidence="2 3">
    <name type="scientific">Temnothorax longispinosus</name>
    <dbReference type="NCBI Taxonomy" id="300112"/>
    <lineage>
        <taxon>Eukaryota</taxon>
        <taxon>Metazoa</taxon>
        <taxon>Ecdysozoa</taxon>
        <taxon>Arthropoda</taxon>
        <taxon>Hexapoda</taxon>
        <taxon>Insecta</taxon>
        <taxon>Pterygota</taxon>
        <taxon>Neoptera</taxon>
        <taxon>Endopterygota</taxon>
        <taxon>Hymenoptera</taxon>
        <taxon>Apocrita</taxon>
        <taxon>Aculeata</taxon>
        <taxon>Formicoidea</taxon>
        <taxon>Formicidae</taxon>
        <taxon>Myrmicinae</taxon>
        <taxon>Temnothorax</taxon>
    </lineage>
</organism>
<sequence>MRFQHVVNKIEQLLTLSREIEESYDKLTKNGIDTVTNTRVQTRLSDLKEVWGQFSLIHNLVNSSIPELADQEQDEINNHVYFIDRIYERTKEDYLDSLEKFTSLLDGGQSSTTETVSNQSTALPSTSIAQIPIAKLPFIKIPTFDGDPEKWLPFKNLFASLISTSTSLSEVEKLQYLKTHLSGSAFDLVKHTALTAENFKQTWDSLTEFFENTRLLVNTTIQSFLNLKRMTKESATELQQLYSNITQLYRTLETLERPVEQCEDFIILISAQKLDAETNKLWESHLGSTRKPPTWKQFKEFLFSRMSSLQSFERSQQKRSLQPTKPNSVQVHHQSKLQLKSLSYPRQGN</sequence>
<proteinExistence type="predicted"/>
<dbReference type="Proteomes" id="UP000310200">
    <property type="component" value="Unassembled WGS sequence"/>
</dbReference>
<evidence type="ECO:0000256" key="1">
    <source>
        <dbReference type="SAM" id="MobiDB-lite"/>
    </source>
</evidence>
<dbReference type="AlphaFoldDB" id="A0A4S2KEY0"/>
<comment type="caution">
    <text evidence="2">The sequence shown here is derived from an EMBL/GenBank/DDBJ whole genome shotgun (WGS) entry which is preliminary data.</text>
</comment>
<accession>A0A4S2KEY0</accession>
<feature type="region of interest" description="Disordered" evidence="1">
    <location>
        <begin position="313"/>
        <end position="349"/>
    </location>
</feature>
<gene>
    <name evidence="2" type="ORF">DBV15_12272</name>
</gene>
<name>A0A4S2KEY0_9HYME</name>
<dbReference type="Pfam" id="PF03564">
    <property type="entry name" value="DUF1759"/>
    <property type="match status" value="1"/>
</dbReference>
<evidence type="ECO:0000313" key="2">
    <source>
        <dbReference type="EMBL" id="TGZ47933.1"/>
    </source>
</evidence>
<dbReference type="PANTHER" id="PTHR22954:SF3">
    <property type="entry name" value="PROTEIN CBG08539"/>
    <property type="match status" value="1"/>
</dbReference>
<evidence type="ECO:0000313" key="3">
    <source>
        <dbReference type="Proteomes" id="UP000310200"/>
    </source>
</evidence>
<dbReference type="InterPro" id="IPR005312">
    <property type="entry name" value="DUF1759"/>
</dbReference>
<protein>
    <submittedName>
        <fullName evidence="2">Uncharacterized protein</fullName>
    </submittedName>
</protein>
<dbReference type="STRING" id="300112.A0A4S2KEY0"/>
<dbReference type="PANTHER" id="PTHR22954">
    <property type="entry name" value="RETROVIRAL PROTEASE-RELATED"/>
    <property type="match status" value="1"/>
</dbReference>
<reference evidence="2 3" key="1">
    <citation type="journal article" date="2019" name="Philos. Trans. R. Soc. Lond., B, Biol. Sci.">
        <title>Ant behaviour and brain gene expression of defending hosts depend on the ecological success of the intruding social parasite.</title>
        <authorList>
            <person name="Kaur R."/>
            <person name="Stoldt M."/>
            <person name="Jongepier E."/>
            <person name="Feldmeyer B."/>
            <person name="Menzel F."/>
            <person name="Bornberg-Bauer E."/>
            <person name="Foitzik S."/>
        </authorList>
    </citation>
    <scope>NUCLEOTIDE SEQUENCE [LARGE SCALE GENOMIC DNA]</scope>
    <source>
        <tissue evidence="2">Whole body</tissue>
    </source>
</reference>
<dbReference type="EMBL" id="QBLH01002622">
    <property type="protein sequence ID" value="TGZ47933.1"/>
    <property type="molecule type" value="Genomic_DNA"/>
</dbReference>